<reference evidence="1 2" key="1">
    <citation type="submission" date="2016-05" db="EMBL/GenBank/DDBJ databases">
        <title>First whole genome sequencing of Entamoeba histolytica HM1:IMSS-clone-6.</title>
        <authorList>
            <person name="Mukherjee Avik.K."/>
            <person name="Izumyama S."/>
            <person name="Nakada-Tsukui K."/>
            <person name="Nozaki T."/>
        </authorList>
    </citation>
    <scope>NUCLEOTIDE SEQUENCE [LARGE SCALE GENOMIC DNA]</scope>
    <source>
        <strain evidence="1 2">HM1:IMSS clone 6</strain>
    </source>
</reference>
<dbReference type="Gene3D" id="3.80.10.10">
    <property type="entry name" value="Ribonuclease Inhibitor"/>
    <property type="match status" value="1"/>
</dbReference>
<dbReference type="VEuPathDB" id="AmoebaDB:KM1_076300"/>
<dbReference type="VEuPathDB" id="AmoebaDB:EHI5A_061500"/>
<protein>
    <recommendedName>
        <fullName evidence="3">Leucine-rich repeat containing protein</fullName>
    </recommendedName>
</protein>
<evidence type="ECO:0000313" key="1">
    <source>
        <dbReference type="EMBL" id="GAT96719.1"/>
    </source>
</evidence>
<dbReference type="OMA" id="AIHNTHI"/>
<evidence type="ECO:0000313" key="2">
    <source>
        <dbReference type="Proteomes" id="UP000078387"/>
    </source>
</evidence>
<dbReference type="VEuPathDB" id="AmoebaDB:EHI_001970"/>
<dbReference type="VEuPathDB" id="AmoebaDB:EHI8A_036250"/>
<dbReference type="AlphaFoldDB" id="A0A5K1U8C1"/>
<organism evidence="1 2">
    <name type="scientific">Entamoeba histolytica</name>
    <dbReference type="NCBI Taxonomy" id="5759"/>
    <lineage>
        <taxon>Eukaryota</taxon>
        <taxon>Amoebozoa</taxon>
        <taxon>Evosea</taxon>
        <taxon>Archamoebae</taxon>
        <taxon>Mastigamoebida</taxon>
        <taxon>Entamoebidae</taxon>
        <taxon>Entamoeba</taxon>
    </lineage>
</organism>
<name>A0A5K1U8C1_ENTHI</name>
<dbReference type="InterPro" id="IPR032675">
    <property type="entry name" value="LRR_dom_sf"/>
</dbReference>
<sequence>MVKLEAIYLMNVALYFDTTKNLKLFMCISHTCKEAVGMLHIIPYKISDTKPTRSFLERLSRFLPHLQTLKCNLTILNEIPIPQSVVYISGVLLVSRDNDSVIRWMGMCSELYITTHHYSRVDLSVCKALRTLHILISKESVVSSVFDGEELAHLPVLQKIVVECFGSNLEEVVIELEKNKTLQKKEIICKLHEIGNIHISLLNRLNQIGVVIGIYSNMLEEIPEYVTLLHHFGYLTITSSDDTFIENLHHKYIRPLNLHILCNQSIEHNIYSVNCTSIHSLLISGLNCINKLIIPTSLNTLKLHQCSLPPLNFTYVCLENVTIESCSIDSLTLPVTVSSLTCIRSIIHTIPNLHKLNLPLTKLISVAHTLSYPMLPTNINDVTFSSAPILSFPNITSCSLHKFKLFRCNELKTLIIPTTITMLAICSCKTLTFIDTNLAQLKKLELTDNPVLKSFNCPSTMKSIFVSRNKILNLSFASTLRKIKAIQTFIPPIQLNALSRLSLSGCNELQYNHYTSLQYLTITSQLTQNLKFPLLLQNLSINDCQCNSIDIKTLSHLTALTLWKCPKINELELPNFIQKVDIARCGKLIIKSNEQCTLKDLKIVQCEIQPLILPKSICTLTYSRSNTITILNKSNLPNLIVKPL</sequence>
<comment type="caution">
    <text evidence="1">The sequence shown here is derived from an EMBL/GenBank/DDBJ whole genome shotgun (WGS) entry which is preliminary data.</text>
</comment>
<gene>
    <name evidence="1" type="ORF">CL6EHI_001970</name>
</gene>
<dbReference type="SUPFAM" id="SSF52058">
    <property type="entry name" value="L domain-like"/>
    <property type="match status" value="1"/>
</dbReference>
<dbReference type="Proteomes" id="UP000078387">
    <property type="component" value="Unassembled WGS sequence"/>
</dbReference>
<evidence type="ECO:0008006" key="3">
    <source>
        <dbReference type="Google" id="ProtNLM"/>
    </source>
</evidence>
<dbReference type="VEuPathDB" id="AmoebaDB:EHI7A_037580"/>
<proteinExistence type="predicted"/>
<dbReference type="EMBL" id="BDEQ01000001">
    <property type="protein sequence ID" value="GAT96719.1"/>
    <property type="molecule type" value="Genomic_DNA"/>
</dbReference>
<accession>A0A5K1U8C1</accession>